<dbReference type="InterPro" id="IPR036345">
    <property type="entry name" value="ExoRNase_PH_dom2_sf"/>
</dbReference>
<dbReference type="GO" id="GO:0035925">
    <property type="term" value="F:mRNA 3'-UTR AU-rich region binding"/>
    <property type="evidence" value="ECO:0007669"/>
    <property type="project" value="TreeGrafter"/>
</dbReference>
<dbReference type="Proteomes" id="UP000590964">
    <property type="component" value="Unassembled WGS sequence"/>
</dbReference>
<reference evidence="8" key="2">
    <citation type="submission" date="2021-03" db="EMBL/GenBank/DDBJ databases">
        <authorList>
            <person name="Jaffe A."/>
        </authorList>
    </citation>
    <scope>NUCLEOTIDE SEQUENCE</scope>
    <source>
        <strain evidence="8">RIFCSPLOWO2_01_FULL_43_13</strain>
    </source>
</reference>
<reference evidence="8" key="3">
    <citation type="submission" date="2021-05" db="EMBL/GenBank/DDBJ databases">
        <title>Protein family content uncovers lineage relationships and bacterial pathway maintenance mechanisms in DPANN archaea.</title>
        <authorList>
            <person name="Castelle C.J."/>
            <person name="Meheust R."/>
            <person name="Jaffe A.L."/>
            <person name="Seitz K."/>
            <person name="Gong X."/>
            <person name="Baker B.J."/>
            <person name="Banfield J.F."/>
        </authorList>
    </citation>
    <scope>NUCLEOTIDE SEQUENCE</scope>
    <source>
        <strain evidence="8">RIFCSPLOWO2_01_FULL_43_13</strain>
    </source>
</reference>
<dbReference type="InterPro" id="IPR027408">
    <property type="entry name" value="PNPase/RNase_PH_dom_sf"/>
</dbReference>
<evidence type="ECO:0000256" key="1">
    <source>
        <dbReference type="ARBA" id="ARBA00004496"/>
    </source>
</evidence>
<evidence type="ECO:0000259" key="4">
    <source>
        <dbReference type="Pfam" id="PF01138"/>
    </source>
</evidence>
<feature type="domain" description="Exoribonuclease phosphorolytic" evidence="5">
    <location>
        <begin position="189"/>
        <end position="251"/>
    </location>
</feature>
<proteinExistence type="predicted"/>
<dbReference type="Proteomes" id="UP000527315">
    <property type="component" value="Unassembled WGS sequence"/>
</dbReference>
<reference evidence="6" key="1">
    <citation type="journal article" date="2020" name="bioRxiv">
        <title>A rank-normalized archaeal taxonomy based on genome phylogeny resolves widespread incomplete and uneven classifications.</title>
        <authorList>
            <person name="Rinke C."/>
            <person name="Chuvochina M."/>
            <person name="Mussig A.J."/>
            <person name="Chaumeil P.-A."/>
            <person name="Waite D.W."/>
            <person name="Whitman W.B."/>
            <person name="Parks D.H."/>
            <person name="Hugenholtz P."/>
        </authorList>
    </citation>
    <scope>NUCLEOTIDE SEQUENCE</scope>
    <source>
        <strain evidence="7">UBA10036</strain>
        <strain evidence="6">UBA10191</strain>
    </source>
</reference>
<dbReference type="InterPro" id="IPR020568">
    <property type="entry name" value="Ribosomal_Su5_D2-typ_SF"/>
</dbReference>
<dbReference type="PANTHER" id="PTHR11097">
    <property type="entry name" value="EXOSOME COMPLEX EXONUCLEASE RIBOSOMAL RNA PROCESSING PROTEIN"/>
    <property type="match status" value="1"/>
</dbReference>
<dbReference type="EMBL" id="JAGVWB010000017">
    <property type="protein sequence ID" value="MBS3058234.1"/>
    <property type="molecule type" value="Genomic_DNA"/>
</dbReference>
<dbReference type="SUPFAM" id="SSF54211">
    <property type="entry name" value="Ribosomal protein S5 domain 2-like"/>
    <property type="match status" value="1"/>
</dbReference>
<evidence type="ECO:0000313" key="7">
    <source>
        <dbReference type="EMBL" id="HIH33546.1"/>
    </source>
</evidence>
<comment type="caution">
    <text evidence="6">The sequence shown here is derived from an EMBL/GenBank/DDBJ whole genome shotgun (WGS) entry which is preliminary data.</text>
</comment>
<evidence type="ECO:0000313" key="6">
    <source>
        <dbReference type="EMBL" id="HIH21902.1"/>
    </source>
</evidence>
<feature type="domain" description="Exoribonuclease phosphorolytic" evidence="4">
    <location>
        <begin position="31"/>
        <end position="166"/>
    </location>
</feature>
<dbReference type="NCBIfam" id="NF003282">
    <property type="entry name" value="PRK04282.1-1"/>
    <property type="match status" value="1"/>
</dbReference>
<keyword evidence="2" id="KW-0963">Cytoplasm</keyword>
<dbReference type="Proteomes" id="UP000680185">
    <property type="component" value="Unassembled WGS sequence"/>
</dbReference>
<keyword evidence="3" id="KW-0271">Exosome</keyword>
<evidence type="ECO:0000256" key="2">
    <source>
        <dbReference type="ARBA" id="ARBA00022490"/>
    </source>
</evidence>
<dbReference type="InterPro" id="IPR015847">
    <property type="entry name" value="ExoRNase_PH_dom2"/>
</dbReference>
<dbReference type="InterPro" id="IPR001247">
    <property type="entry name" value="ExoRNase_PH_dom1"/>
</dbReference>
<comment type="subcellular location">
    <subcellularLocation>
        <location evidence="1">Cytoplasm</location>
    </subcellularLocation>
</comment>
<sequence>MSSLVSWDFRTDKVLQAIREGKRLDARAFDQYRKINIVKNISENADGSARVKIGETDVIVGVKMITSTPFPDSPDAGTLNVGVELLPIASPTFEAGPPDKESIELARVVDRGIRESKCLDFKEWSIEEGTLCWTAFVDIYALNHDGNLFDAAALASIVSLLETKMPKLEDKKIVKGEYKGKIKLSRKPLLCTFAKIANSVVADPSLPEEKAQSARFSVAVTEDDYLTAFQKGGLGSFTASEIDSAIDIALKNTKEIRKQI</sequence>
<organism evidence="6 9">
    <name type="scientific">Candidatus Iainarchaeum sp</name>
    <dbReference type="NCBI Taxonomy" id="3101447"/>
    <lineage>
        <taxon>Archaea</taxon>
        <taxon>Candidatus Iainarchaeota</taxon>
        <taxon>Candidatus Iainarchaeia</taxon>
        <taxon>Candidatus Iainarchaeales</taxon>
        <taxon>Candidatus Iainarchaeaceae</taxon>
        <taxon>Candidatus Iainarchaeum</taxon>
    </lineage>
</organism>
<evidence type="ECO:0000256" key="3">
    <source>
        <dbReference type="ARBA" id="ARBA00022835"/>
    </source>
</evidence>
<dbReference type="EMBL" id="DUFJ01000107">
    <property type="protein sequence ID" value="HIH33546.1"/>
    <property type="molecule type" value="Genomic_DNA"/>
</dbReference>
<protein>
    <submittedName>
        <fullName evidence="6">Exosome complex protein Rrp42</fullName>
    </submittedName>
</protein>
<dbReference type="SUPFAM" id="SSF55666">
    <property type="entry name" value="Ribonuclease PH domain 2-like"/>
    <property type="match status" value="1"/>
</dbReference>
<dbReference type="AlphaFoldDB" id="A0A7J4JVU3"/>
<dbReference type="Pfam" id="PF03725">
    <property type="entry name" value="RNase_PH_C"/>
    <property type="match status" value="1"/>
</dbReference>
<evidence type="ECO:0000313" key="9">
    <source>
        <dbReference type="Proteomes" id="UP000590964"/>
    </source>
</evidence>
<evidence type="ECO:0000259" key="5">
    <source>
        <dbReference type="Pfam" id="PF03725"/>
    </source>
</evidence>
<accession>A0A7J4JVU3</accession>
<dbReference type="Gene3D" id="3.30.230.70">
    <property type="entry name" value="GHMP Kinase, N-terminal domain"/>
    <property type="match status" value="1"/>
</dbReference>
<dbReference type="GO" id="GO:0016075">
    <property type="term" value="P:rRNA catabolic process"/>
    <property type="evidence" value="ECO:0007669"/>
    <property type="project" value="TreeGrafter"/>
</dbReference>
<dbReference type="EMBL" id="DUFW01000082">
    <property type="protein sequence ID" value="HIH21902.1"/>
    <property type="molecule type" value="Genomic_DNA"/>
</dbReference>
<dbReference type="PANTHER" id="PTHR11097:SF8">
    <property type="entry name" value="EXOSOME COMPLEX COMPONENT RRP42"/>
    <property type="match status" value="1"/>
</dbReference>
<dbReference type="GO" id="GO:0000177">
    <property type="term" value="C:cytoplasmic exosome (RNase complex)"/>
    <property type="evidence" value="ECO:0007669"/>
    <property type="project" value="TreeGrafter"/>
</dbReference>
<dbReference type="Pfam" id="PF01138">
    <property type="entry name" value="RNase_PH"/>
    <property type="match status" value="1"/>
</dbReference>
<gene>
    <name evidence="6" type="ORF">HA222_04570</name>
    <name evidence="7" type="ORF">HA227_04840</name>
    <name evidence="8" type="ORF">J4478_02420</name>
</gene>
<evidence type="ECO:0000313" key="8">
    <source>
        <dbReference type="EMBL" id="MBS3058234.1"/>
    </source>
</evidence>
<dbReference type="InterPro" id="IPR050590">
    <property type="entry name" value="Exosome_comp_Rrp42_subfam"/>
</dbReference>
<name>A0A7J4JVU3_9ARCH</name>